<keyword evidence="1" id="KW-1133">Transmembrane helix</keyword>
<dbReference type="RefSeq" id="WP_006273329.1">
    <property type="nucleotide sequence ID" value="NZ_GL883078.1"/>
</dbReference>
<reference evidence="3" key="1">
    <citation type="submission" date="2011-03" db="EMBL/GenBank/DDBJ databases">
        <title>Draft genome sequence of Brevundimonas diminuta.</title>
        <authorList>
            <person name="Brown P.J.B."/>
            <person name="Buechlein A."/>
            <person name="Hemmerich C."/>
            <person name="Brun Y.V."/>
        </authorList>
    </citation>
    <scope>NUCLEOTIDE SEQUENCE [LARGE SCALE GENOMIC DNA]</scope>
    <source>
        <strain evidence="3">C19</strain>
    </source>
</reference>
<keyword evidence="1" id="KW-0472">Membrane</keyword>
<dbReference type="Proteomes" id="UP000006512">
    <property type="component" value="Unassembled WGS sequence"/>
</dbReference>
<feature type="transmembrane region" description="Helical" evidence="1">
    <location>
        <begin position="334"/>
        <end position="354"/>
    </location>
</feature>
<sequence>MSRSLRTQTLFYQNHSSGGPAFLEWFRNRHHGQQDDLIRRDKGRAVALKPPDPGDHTGDAITAILADTEAMARLQPLNLSASPADGAQIRLFDTVAWRSDGQGTASTVGLAAEAYEKAFRQPLPLADLDLSDGQLRRLQATWVALFDEQLGETAARLYHRNAEDQTRTILLAVMGALAAAACAFTALPAVAALAPLVVLGGGEVIDRLNRHVRGLALKDLFAETEMAALVTRTATQQRQEKLIELIQGLFHAVGHLREDTIEIELTEKTEGHVRLIFALYGLLRGNRACTVLHMRAMGMVHRSRGLERLDQALVHRRRAGIGGTMSVPHISRRLRWLSGAAVLAGAALAAGGVWGGLGWMPVVGCAAAAVASLGAGLVKALTLHSRTDRLLSDEKLMDICQEGAFAQVPGPVDVRLEMEISRSTGRLWVRLLREEAKKR</sequence>
<dbReference type="EMBL" id="GL883078">
    <property type="protein sequence ID" value="EGF91137.1"/>
    <property type="molecule type" value="Genomic_DNA"/>
</dbReference>
<organism evidence="2 3">
    <name type="scientific">Asticcacaulis biprosthecium C19</name>
    <dbReference type="NCBI Taxonomy" id="715226"/>
    <lineage>
        <taxon>Bacteria</taxon>
        <taxon>Pseudomonadati</taxon>
        <taxon>Pseudomonadota</taxon>
        <taxon>Alphaproteobacteria</taxon>
        <taxon>Caulobacterales</taxon>
        <taxon>Caulobacteraceae</taxon>
        <taxon>Asticcacaulis</taxon>
    </lineage>
</organism>
<accession>F4QP79</accession>
<evidence type="ECO:0000313" key="2">
    <source>
        <dbReference type="EMBL" id="EGF91137.1"/>
    </source>
</evidence>
<proteinExistence type="predicted"/>
<gene>
    <name evidence="2" type="ORF">ABI_25510</name>
</gene>
<keyword evidence="1" id="KW-0812">Transmembrane</keyword>
<dbReference type="HOGENOM" id="CLU_623554_0_0_5"/>
<keyword evidence="3" id="KW-1185">Reference proteome</keyword>
<evidence type="ECO:0000256" key="1">
    <source>
        <dbReference type="SAM" id="Phobius"/>
    </source>
</evidence>
<feature type="transmembrane region" description="Helical" evidence="1">
    <location>
        <begin position="169"/>
        <end position="200"/>
    </location>
</feature>
<dbReference type="AlphaFoldDB" id="F4QP79"/>
<evidence type="ECO:0000313" key="3">
    <source>
        <dbReference type="Proteomes" id="UP000006512"/>
    </source>
</evidence>
<feature type="transmembrane region" description="Helical" evidence="1">
    <location>
        <begin position="360"/>
        <end position="381"/>
    </location>
</feature>
<dbReference type="OrthoDB" id="7200179at2"/>
<protein>
    <submittedName>
        <fullName evidence="2">Uncharacterized protein</fullName>
    </submittedName>
</protein>
<name>F4QP79_9CAUL</name>